<protein>
    <submittedName>
        <fullName evidence="7">Methionine aminotransferase</fullName>
    </submittedName>
</protein>
<dbReference type="SUPFAM" id="SSF53383">
    <property type="entry name" value="PLP-dependent transferases"/>
    <property type="match status" value="1"/>
</dbReference>
<proteinExistence type="inferred from homology"/>
<dbReference type="Gene3D" id="3.40.640.10">
    <property type="entry name" value="Type I PLP-dependent aspartate aminotransferase-like (Major domain)"/>
    <property type="match status" value="1"/>
</dbReference>
<organism evidence="7 8">
    <name type="scientific">Salegentibacter salegens</name>
    <dbReference type="NCBI Taxonomy" id="143223"/>
    <lineage>
        <taxon>Bacteria</taxon>
        <taxon>Pseudomonadati</taxon>
        <taxon>Bacteroidota</taxon>
        <taxon>Flavobacteriia</taxon>
        <taxon>Flavobacteriales</taxon>
        <taxon>Flavobacteriaceae</taxon>
        <taxon>Salegentibacter</taxon>
    </lineage>
</organism>
<evidence type="ECO:0000259" key="6">
    <source>
        <dbReference type="Pfam" id="PF00155"/>
    </source>
</evidence>
<dbReference type="Pfam" id="PF00155">
    <property type="entry name" value="Aminotran_1_2"/>
    <property type="match status" value="1"/>
</dbReference>
<accession>A0A1M7LXQ3</accession>
<dbReference type="Proteomes" id="UP000190235">
    <property type="component" value="Chromosome I"/>
</dbReference>
<evidence type="ECO:0000256" key="2">
    <source>
        <dbReference type="ARBA" id="ARBA00007441"/>
    </source>
</evidence>
<dbReference type="GO" id="GO:0016212">
    <property type="term" value="F:kynurenine-oxoglutarate transaminase activity"/>
    <property type="evidence" value="ECO:0007669"/>
    <property type="project" value="TreeGrafter"/>
</dbReference>
<reference evidence="8" key="1">
    <citation type="submission" date="2016-11" db="EMBL/GenBank/DDBJ databases">
        <authorList>
            <person name="Varghese N."/>
            <person name="Submissions S."/>
        </authorList>
    </citation>
    <scope>NUCLEOTIDE SEQUENCE [LARGE SCALE GENOMIC DNA]</scope>
    <source>
        <strain evidence="8">ACAM 48</strain>
    </source>
</reference>
<sequence>MGFKNKAMPDFKNLPSKLPAGKTSIFSVMSGLARKHDAIDLSQGFPNFETDNHLKELVCKAMKEGYNQYPPMNGIPELREQIVSKIENLYGKKYDEASEIIFTAGATQALYCAINAFVHPGDEVIVFKPAYDSYEPDIKLAGGKPVLIELKGRDFKIDWEEVEEKITSKTRMIVINTPHNPTGTVLSKSDMQRLEKLLKNTNIILLSDEVYEHLIFDKEEHQSASKFPGLAERAIVCASFGKTFHNTGWKMGYCVAPEVLMKEIIKFHQATVFCVNHPMQRAFAEYLKNPDHYLSLGDFYQQKRDKFLELMEGSKFKGTPSKGTYFQVMDYSEITDEHDVDFAKRLITKHGLASIPVSVFHKDGKDHKQLRFCFAKNDETLEKATEILHKL</sequence>
<evidence type="ECO:0000313" key="7">
    <source>
        <dbReference type="EMBL" id="SHM83153.1"/>
    </source>
</evidence>
<dbReference type="InterPro" id="IPR015422">
    <property type="entry name" value="PyrdxlP-dep_Trfase_small"/>
</dbReference>
<dbReference type="PANTHER" id="PTHR43807:SF20">
    <property type="entry name" value="FI04487P"/>
    <property type="match status" value="1"/>
</dbReference>
<evidence type="ECO:0000256" key="1">
    <source>
        <dbReference type="ARBA" id="ARBA00001933"/>
    </source>
</evidence>
<name>A0A1M7LXQ3_9FLAO</name>
<dbReference type="STRING" id="143223.SAMN05878281_2156"/>
<feature type="domain" description="Aminotransferase class I/classII large" evidence="6">
    <location>
        <begin position="37"/>
        <end position="386"/>
    </location>
</feature>
<comment type="cofactor">
    <cofactor evidence="1">
        <name>pyridoxal 5'-phosphate</name>
        <dbReference type="ChEBI" id="CHEBI:597326"/>
    </cofactor>
</comment>
<dbReference type="EMBL" id="LT670848">
    <property type="protein sequence ID" value="SHM83153.1"/>
    <property type="molecule type" value="Genomic_DNA"/>
</dbReference>
<dbReference type="InterPro" id="IPR051326">
    <property type="entry name" value="Kynurenine-oxoglutarate_AT"/>
</dbReference>
<keyword evidence="8" id="KW-1185">Reference proteome</keyword>
<dbReference type="AlphaFoldDB" id="A0A1M7LXQ3"/>
<comment type="similarity">
    <text evidence="2">Belongs to the class-I pyridoxal-phosphate-dependent aminotransferase family.</text>
</comment>
<dbReference type="GO" id="GO:0030170">
    <property type="term" value="F:pyridoxal phosphate binding"/>
    <property type="evidence" value="ECO:0007669"/>
    <property type="project" value="InterPro"/>
</dbReference>
<keyword evidence="5" id="KW-0663">Pyridoxal phosphate</keyword>
<dbReference type="RefSeq" id="WP_231919726.1">
    <property type="nucleotide sequence ID" value="NZ_LT670848.1"/>
</dbReference>
<dbReference type="CDD" id="cd00609">
    <property type="entry name" value="AAT_like"/>
    <property type="match status" value="1"/>
</dbReference>
<dbReference type="InterPro" id="IPR015424">
    <property type="entry name" value="PyrdxlP-dep_Trfase"/>
</dbReference>
<dbReference type="NCBIfam" id="NF009079">
    <property type="entry name" value="PRK12414.1"/>
    <property type="match status" value="1"/>
</dbReference>
<dbReference type="PANTHER" id="PTHR43807">
    <property type="entry name" value="FI04487P"/>
    <property type="match status" value="1"/>
</dbReference>
<dbReference type="GO" id="GO:0005737">
    <property type="term" value="C:cytoplasm"/>
    <property type="evidence" value="ECO:0007669"/>
    <property type="project" value="TreeGrafter"/>
</dbReference>
<evidence type="ECO:0000313" key="8">
    <source>
        <dbReference type="Proteomes" id="UP000190235"/>
    </source>
</evidence>
<evidence type="ECO:0000256" key="4">
    <source>
        <dbReference type="ARBA" id="ARBA00022679"/>
    </source>
</evidence>
<dbReference type="FunFam" id="3.40.640.10:FF:000033">
    <property type="entry name" value="Aspartate aminotransferase"/>
    <property type="match status" value="1"/>
</dbReference>
<dbReference type="InterPro" id="IPR004839">
    <property type="entry name" value="Aminotransferase_I/II_large"/>
</dbReference>
<dbReference type="InterPro" id="IPR015421">
    <property type="entry name" value="PyrdxlP-dep_Trfase_major"/>
</dbReference>
<evidence type="ECO:0000256" key="5">
    <source>
        <dbReference type="ARBA" id="ARBA00022898"/>
    </source>
</evidence>
<gene>
    <name evidence="7" type="ORF">SAMN05878281_2156</name>
</gene>
<keyword evidence="4 7" id="KW-0808">Transferase</keyword>
<dbReference type="NCBIfam" id="NF006569">
    <property type="entry name" value="PRK09082.1"/>
    <property type="match status" value="1"/>
</dbReference>
<evidence type="ECO:0000256" key="3">
    <source>
        <dbReference type="ARBA" id="ARBA00022576"/>
    </source>
</evidence>
<dbReference type="Gene3D" id="3.90.1150.10">
    <property type="entry name" value="Aspartate Aminotransferase, domain 1"/>
    <property type="match status" value="1"/>
</dbReference>
<keyword evidence="3 7" id="KW-0032">Aminotransferase</keyword>